<proteinExistence type="predicted"/>
<sequence>MSVRIYIVILFSWALLTAVTPTLVRLAASANLQSRLDGEGGEGLKLLLPRKALTELAVSVAAPAAAAAATPAAADGGGGAILELGVHFDRSRGIK</sequence>
<dbReference type="EMBL" id="JBEAFC010000008">
    <property type="protein sequence ID" value="KAL1546760.1"/>
    <property type="molecule type" value="Genomic_DNA"/>
</dbReference>
<dbReference type="PANTHER" id="PTHR38396:SF1">
    <property type="entry name" value="TRANSMEMBRANE PROTEIN"/>
    <property type="match status" value="1"/>
</dbReference>
<dbReference type="AlphaFoldDB" id="A0ABD1GRK4"/>
<accession>A0ABD1GRK4</accession>
<evidence type="ECO:0000313" key="1">
    <source>
        <dbReference type="EMBL" id="KAL1546760.1"/>
    </source>
</evidence>
<protein>
    <submittedName>
        <fullName evidence="1">Uncharacterized protein</fullName>
    </submittedName>
</protein>
<evidence type="ECO:0000313" key="2">
    <source>
        <dbReference type="Proteomes" id="UP001567538"/>
    </source>
</evidence>
<organism evidence="1 2">
    <name type="scientific">Salvia divinorum</name>
    <name type="common">Maria pastora</name>
    <name type="synonym">Diviner's sage</name>
    <dbReference type="NCBI Taxonomy" id="28513"/>
    <lineage>
        <taxon>Eukaryota</taxon>
        <taxon>Viridiplantae</taxon>
        <taxon>Streptophyta</taxon>
        <taxon>Embryophyta</taxon>
        <taxon>Tracheophyta</taxon>
        <taxon>Spermatophyta</taxon>
        <taxon>Magnoliopsida</taxon>
        <taxon>eudicotyledons</taxon>
        <taxon>Gunneridae</taxon>
        <taxon>Pentapetalae</taxon>
        <taxon>asterids</taxon>
        <taxon>lamiids</taxon>
        <taxon>Lamiales</taxon>
        <taxon>Lamiaceae</taxon>
        <taxon>Nepetoideae</taxon>
        <taxon>Mentheae</taxon>
        <taxon>Salviinae</taxon>
        <taxon>Salvia</taxon>
        <taxon>Salvia subgen. Calosphace</taxon>
    </lineage>
</organism>
<dbReference type="Proteomes" id="UP001567538">
    <property type="component" value="Unassembled WGS sequence"/>
</dbReference>
<dbReference type="PANTHER" id="PTHR38396">
    <property type="entry name" value="TRANSMEMBRANE PROTEIN"/>
    <property type="match status" value="1"/>
</dbReference>
<gene>
    <name evidence="1" type="ORF">AAHA92_23315</name>
</gene>
<reference evidence="1 2" key="1">
    <citation type="submission" date="2024-06" db="EMBL/GenBank/DDBJ databases">
        <title>A chromosome level genome sequence of Diviner's sage (Salvia divinorum).</title>
        <authorList>
            <person name="Ford S.A."/>
            <person name="Ro D.-K."/>
            <person name="Ness R.W."/>
            <person name="Phillips M.A."/>
        </authorList>
    </citation>
    <scope>NUCLEOTIDE SEQUENCE [LARGE SCALE GENOMIC DNA]</scope>
    <source>
        <strain evidence="1">SAF-2024a</strain>
        <tissue evidence="1">Leaf</tissue>
    </source>
</reference>
<name>A0ABD1GRK4_SALDI</name>
<comment type="caution">
    <text evidence="1">The sequence shown here is derived from an EMBL/GenBank/DDBJ whole genome shotgun (WGS) entry which is preliminary data.</text>
</comment>
<keyword evidence="2" id="KW-1185">Reference proteome</keyword>